<gene>
    <name evidence="7" type="ORF">FHR37_003093</name>
    <name evidence="8" type="ORF">SAMN05421678_117140</name>
</gene>
<comment type="subcellular location">
    <subcellularLocation>
        <location evidence="1">Membrane</location>
        <topology evidence="1">Multi-pass membrane protein</topology>
    </subcellularLocation>
</comment>
<evidence type="ECO:0000256" key="2">
    <source>
        <dbReference type="ARBA" id="ARBA00022692"/>
    </source>
</evidence>
<dbReference type="InterPro" id="IPR051328">
    <property type="entry name" value="T7SS_ABC-Transporter"/>
</dbReference>
<feature type="transmembrane region" description="Helical" evidence="5">
    <location>
        <begin position="20"/>
        <end position="41"/>
    </location>
</feature>
<feature type="transmembrane region" description="Helical" evidence="5">
    <location>
        <begin position="593"/>
        <end position="612"/>
    </location>
</feature>
<dbReference type="InterPro" id="IPR013525">
    <property type="entry name" value="ABC2_TM"/>
</dbReference>
<dbReference type="Proteomes" id="UP000199052">
    <property type="component" value="Unassembled WGS sequence"/>
</dbReference>
<keyword evidence="10" id="KW-1185">Reference proteome</keyword>
<dbReference type="GO" id="GO:0140359">
    <property type="term" value="F:ABC-type transporter activity"/>
    <property type="evidence" value="ECO:0007669"/>
    <property type="project" value="InterPro"/>
</dbReference>
<dbReference type="SUPFAM" id="SSF101967">
    <property type="entry name" value="Adhesin YadA, collagen-binding domain"/>
    <property type="match status" value="1"/>
</dbReference>
<dbReference type="InterPro" id="IPR011049">
    <property type="entry name" value="Serralysin-like_metalloprot_C"/>
</dbReference>
<dbReference type="NCBIfam" id="TIGR03062">
    <property type="entry name" value="pip_yhgE_Cterm"/>
    <property type="match status" value="1"/>
</dbReference>
<dbReference type="EMBL" id="FOOI01000017">
    <property type="protein sequence ID" value="SFH42834.1"/>
    <property type="molecule type" value="Genomic_DNA"/>
</dbReference>
<dbReference type="InterPro" id="IPR017500">
    <property type="entry name" value="Phage_infect_YhgE_N"/>
</dbReference>
<evidence type="ECO:0000313" key="8">
    <source>
        <dbReference type="EMBL" id="SFH42834.1"/>
    </source>
</evidence>
<dbReference type="Gene3D" id="3.40.1710.10">
    <property type="entry name" value="abc type-2 transporter like domain"/>
    <property type="match status" value="1"/>
</dbReference>
<dbReference type="RefSeq" id="WP_092888090.1">
    <property type="nucleotide sequence ID" value="NZ_FOOI01000017.1"/>
</dbReference>
<evidence type="ECO:0000256" key="1">
    <source>
        <dbReference type="ARBA" id="ARBA00004141"/>
    </source>
</evidence>
<feature type="domain" description="ABC-2 type transporter transmembrane" evidence="6">
    <location>
        <begin position="481"/>
        <end position="665"/>
    </location>
</feature>
<sequence length="686" mass="70934">MTPWRIALTELRRLTSSRMAVATVAALAVIPAIYAGLYLYGNHDPYGNMRNVPAALVMNDTGGTEHGKPRHAGRDVADELVSSRSFDWHQVTASEAAAGVQDGTYDFALTIPADFTKSLTSSARYDPKRAQLRLTTNDANSYLSTTVANTVVERVRAAIAKRVSTQAAANFLLGLGQIRGNLVQAADGATKLAKGASAAADGADKLHAGTGKLRTGSADLAAGAGKVSKGAGDLADGAGRLSAGADDLATGLGTLQRRTSGLPAQTRALASGARQVADGNAQIAKKGDTIATAADTGLRRYLDAREQLQQELDRQGLTADQQAPILAAYDTAKKPLTDANDTIRQTSGQLDTLASGARKVADGNAALAAGTPALASGISRAHAGAADLADGATQLGKGATALSTGAKRVATGADQLAAGIGRADDAAAKLEAGLGTLRKGAVSLRDGLRDGVKQIPALDGSDRAGVARTIGDPVAVVNTAQTKASNYGAGLAPFFMSLATWIGAYVLFLQVRALSRRALATNQPSWRVAVGGWLPAVLIGVAQVTVMSVVVMAGVGIVPAEPVAMLGFLLLATATFTAILHALNAWLGVTGQFLGLVLMVLQLITAGGTFPWQTIPEPLHWLHRVLPMSYAVDGLRQLMYGGLTRLAWQDVLVLAIYLAAALAVGSVAAHRQRVWTPQRIKPEVVL</sequence>
<evidence type="ECO:0000256" key="4">
    <source>
        <dbReference type="ARBA" id="ARBA00023136"/>
    </source>
</evidence>
<accession>A0A1I2ZYF1</accession>
<dbReference type="STRING" id="504797.SAMN05421678_117140"/>
<evidence type="ECO:0000313" key="10">
    <source>
        <dbReference type="Proteomes" id="UP000533017"/>
    </source>
</evidence>
<keyword evidence="4 5" id="KW-0472">Membrane</keyword>
<reference evidence="7 10" key="2">
    <citation type="submission" date="2020-07" db="EMBL/GenBank/DDBJ databases">
        <title>Sequencing the genomes of 1000 actinobacteria strains.</title>
        <authorList>
            <person name="Klenk H.-P."/>
        </authorList>
    </citation>
    <scope>NUCLEOTIDE SEQUENCE [LARGE SCALE GENOMIC DNA]</scope>
    <source>
        <strain evidence="7 10">DSM 45117</strain>
    </source>
</reference>
<dbReference type="PANTHER" id="PTHR43077:SF5">
    <property type="entry name" value="PHAGE INFECTION PROTEIN"/>
    <property type="match status" value="1"/>
</dbReference>
<dbReference type="Pfam" id="PF12698">
    <property type="entry name" value="ABC2_membrane_3"/>
    <property type="match status" value="1"/>
</dbReference>
<dbReference type="GO" id="GO:0016020">
    <property type="term" value="C:membrane"/>
    <property type="evidence" value="ECO:0007669"/>
    <property type="project" value="UniProtKB-SubCell"/>
</dbReference>
<protein>
    <submittedName>
        <fullName evidence="7 8">Membrane protein</fullName>
    </submittedName>
</protein>
<dbReference type="Proteomes" id="UP000533017">
    <property type="component" value="Unassembled WGS sequence"/>
</dbReference>
<evidence type="ECO:0000313" key="7">
    <source>
        <dbReference type="EMBL" id="NYH84242.1"/>
    </source>
</evidence>
<reference evidence="8 9" key="1">
    <citation type="submission" date="2016-10" db="EMBL/GenBank/DDBJ databases">
        <authorList>
            <person name="de Groot N.N."/>
        </authorList>
    </citation>
    <scope>NUCLEOTIDE SEQUENCE [LARGE SCALE GENOMIC DNA]</scope>
    <source>
        <strain evidence="8 9">CPCC 202808</strain>
    </source>
</reference>
<name>A0A1I2ZYF1_9ACTN</name>
<dbReference type="OrthoDB" id="9811483at2"/>
<evidence type="ECO:0000256" key="3">
    <source>
        <dbReference type="ARBA" id="ARBA00022989"/>
    </source>
</evidence>
<keyword evidence="2 5" id="KW-0812">Transmembrane</keyword>
<feature type="transmembrane region" description="Helical" evidence="5">
    <location>
        <begin position="487"/>
        <end position="509"/>
    </location>
</feature>
<dbReference type="EMBL" id="JACBZA010000001">
    <property type="protein sequence ID" value="NYH84242.1"/>
    <property type="molecule type" value="Genomic_DNA"/>
</dbReference>
<evidence type="ECO:0000256" key="5">
    <source>
        <dbReference type="SAM" id="Phobius"/>
    </source>
</evidence>
<dbReference type="PANTHER" id="PTHR43077">
    <property type="entry name" value="TRANSPORT PERMEASE YVFS-RELATED"/>
    <property type="match status" value="1"/>
</dbReference>
<feature type="transmembrane region" description="Helical" evidence="5">
    <location>
        <begin position="646"/>
        <end position="669"/>
    </location>
</feature>
<keyword evidence="3 5" id="KW-1133">Transmembrane helix</keyword>
<organism evidence="8 9">
    <name type="scientific">Actinopolymorpha cephalotaxi</name>
    <dbReference type="NCBI Taxonomy" id="504797"/>
    <lineage>
        <taxon>Bacteria</taxon>
        <taxon>Bacillati</taxon>
        <taxon>Actinomycetota</taxon>
        <taxon>Actinomycetes</taxon>
        <taxon>Propionibacteriales</taxon>
        <taxon>Actinopolymorphaceae</taxon>
        <taxon>Actinopolymorpha</taxon>
    </lineage>
</organism>
<feature type="transmembrane region" description="Helical" evidence="5">
    <location>
        <begin position="563"/>
        <end position="586"/>
    </location>
</feature>
<evidence type="ECO:0000313" key="9">
    <source>
        <dbReference type="Proteomes" id="UP000199052"/>
    </source>
</evidence>
<dbReference type="NCBIfam" id="TIGR03057">
    <property type="entry name" value="xxxLxxG_by_4"/>
    <property type="match status" value="4"/>
</dbReference>
<dbReference type="AlphaFoldDB" id="A0A1I2ZYF1"/>
<dbReference type="InterPro" id="IPR017501">
    <property type="entry name" value="Phage_infect_YhgE_C"/>
</dbReference>
<feature type="transmembrane region" description="Helical" evidence="5">
    <location>
        <begin position="530"/>
        <end position="557"/>
    </location>
</feature>
<proteinExistence type="predicted"/>
<evidence type="ECO:0000259" key="6">
    <source>
        <dbReference type="Pfam" id="PF12698"/>
    </source>
</evidence>
<dbReference type="InterPro" id="IPR023908">
    <property type="entry name" value="xxxLxxG_rpt"/>
</dbReference>
<dbReference type="NCBIfam" id="TIGR03061">
    <property type="entry name" value="pip_yhgE_Nterm"/>
    <property type="match status" value="1"/>
</dbReference>